<dbReference type="EMBL" id="LCEK01000019">
    <property type="protein sequence ID" value="KKS71783.1"/>
    <property type="molecule type" value="Genomic_DNA"/>
</dbReference>
<organism evidence="1 2">
    <name type="scientific">Candidatus Magasanikbacteria bacterium GW2011_GWE2_42_7</name>
    <dbReference type="NCBI Taxonomy" id="1619052"/>
    <lineage>
        <taxon>Bacteria</taxon>
        <taxon>Candidatus Magasanikiibacteriota</taxon>
    </lineage>
</organism>
<evidence type="ECO:0000313" key="2">
    <source>
        <dbReference type="Proteomes" id="UP000033867"/>
    </source>
</evidence>
<dbReference type="AlphaFoldDB" id="A0A0G1EB11"/>
<dbReference type="Proteomes" id="UP000033867">
    <property type="component" value="Unassembled WGS sequence"/>
</dbReference>
<sequence>MSAFQAEDASSILATRSQTPSRLSVEIAPWQASFFIETIACGAQFGVAEWSYRGVEQSGSSPGS</sequence>
<accession>A0A0G1EB11</accession>
<reference evidence="1 2" key="1">
    <citation type="journal article" date="2015" name="Nature">
        <title>rRNA introns, odd ribosomes, and small enigmatic genomes across a large radiation of phyla.</title>
        <authorList>
            <person name="Brown C.T."/>
            <person name="Hug L.A."/>
            <person name="Thomas B.C."/>
            <person name="Sharon I."/>
            <person name="Castelle C.J."/>
            <person name="Singh A."/>
            <person name="Wilkins M.J."/>
            <person name="Williams K.H."/>
            <person name="Banfield J.F."/>
        </authorList>
    </citation>
    <scope>NUCLEOTIDE SEQUENCE [LARGE SCALE GENOMIC DNA]</scope>
</reference>
<protein>
    <submittedName>
        <fullName evidence="1">Uncharacterized protein</fullName>
    </submittedName>
</protein>
<comment type="caution">
    <text evidence="1">The sequence shown here is derived from an EMBL/GenBank/DDBJ whole genome shotgun (WGS) entry which is preliminary data.</text>
</comment>
<gene>
    <name evidence="1" type="ORF">UV42_C0019G0007</name>
</gene>
<evidence type="ECO:0000313" key="1">
    <source>
        <dbReference type="EMBL" id="KKS71783.1"/>
    </source>
</evidence>
<proteinExistence type="predicted"/>
<name>A0A0G1EB11_9BACT</name>